<dbReference type="EMBL" id="CP002530">
    <property type="protein sequence ID" value="ADY38018.1"/>
    <property type="molecule type" value="Genomic_DNA"/>
</dbReference>
<dbReference type="KEGG" id="bsa:Bacsa_3494"/>
<organism evidence="2 3">
    <name type="scientific">Phocaeicola salanitronis (strain DSM 18170 / JCM 13657 / CCUG 60908 / BL78)</name>
    <name type="common">Bacteroides salanitronis</name>
    <dbReference type="NCBI Taxonomy" id="667015"/>
    <lineage>
        <taxon>Bacteria</taxon>
        <taxon>Pseudomonadati</taxon>
        <taxon>Bacteroidota</taxon>
        <taxon>Bacteroidia</taxon>
        <taxon>Bacteroidales</taxon>
        <taxon>Bacteroidaceae</taxon>
        <taxon>Phocaeicola</taxon>
    </lineage>
</organism>
<dbReference type="HOGENOM" id="CLU_062192_0_0_10"/>
<dbReference type="InterPro" id="IPR029471">
    <property type="entry name" value="HNH_5"/>
</dbReference>
<accession>F0R7H4</accession>
<gene>
    <name evidence="2" type="ordered locus">Bacsa_3494</name>
</gene>
<dbReference type="AlphaFoldDB" id="F0R7H4"/>
<evidence type="ECO:0000313" key="3">
    <source>
        <dbReference type="Proteomes" id="UP000007486"/>
    </source>
</evidence>
<feature type="domain" description="HNH endonuclease 5" evidence="1">
    <location>
        <begin position="59"/>
        <end position="110"/>
    </location>
</feature>
<dbReference type="Proteomes" id="UP000007486">
    <property type="component" value="Chromosome"/>
</dbReference>
<evidence type="ECO:0000313" key="2">
    <source>
        <dbReference type="EMBL" id="ADY38018.1"/>
    </source>
</evidence>
<reference evidence="2 3" key="1">
    <citation type="journal article" date="2011" name="Stand. Genomic Sci.">
        <title>Complete genome sequence of Bacteroides salanitronis type strain (BL78).</title>
        <authorList>
            <person name="Gronow S."/>
            <person name="Held B."/>
            <person name="Lucas S."/>
            <person name="Lapidus A."/>
            <person name="Del Rio T.G."/>
            <person name="Nolan M."/>
            <person name="Tice H."/>
            <person name="Deshpande S."/>
            <person name="Cheng J.F."/>
            <person name="Pitluck S."/>
            <person name="Liolios K."/>
            <person name="Pagani I."/>
            <person name="Ivanova N."/>
            <person name="Mavromatis K."/>
            <person name="Pati A."/>
            <person name="Tapia R."/>
            <person name="Han C."/>
            <person name="Goodwin L."/>
            <person name="Chen A."/>
            <person name="Palaniappan K."/>
            <person name="Land M."/>
            <person name="Hauser L."/>
            <person name="Chang Y.J."/>
            <person name="Jeffries C.D."/>
            <person name="Brambilla E.M."/>
            <person name="Rohde M."/>
            <person name="Goker M."/>
            <person name="Detter J.C."/>
            <person name="Woyke T."/>
            <person name="Bristow J."/>
            <person name="Markowitz V."/>
            <person name="Hugenholtz P."/>
            <person name="Kyrpides N.C."/>
            <person name="Klenk H.P."/>
            <person name="Eisen J.A."/>
        </authorList>
    </citation>
    <scope>NUCLEOTIDE SEQUENCE [LARGE SCALE GENOMIC DNA]</scope>
    <source>
        <strain evidence="2 3">DSM 18170</strain>
    </source>
</reference>
<dbReference type="Pfam" id="PF14279">
    <property type="entry name" value="HNH_5"/>
    <property type="match status" value="1"/>
</dbReference>
<protein>
    <recommendedName>
        <fullName evidence="1">HNH endonuclease 5 domain-containing protein</fullName>
    </recommendedName>
</protein>
<dbReference type="STRING" id="667015.Bacsa_3494"/>
<dbReference type="eggNOG" id="COG1396">
    <property type="taxonomic scope" value="Bacteria"/>
</dbReference>
<name>F0R7H4_PHOSB</name>
<sequence length="335" mass="40088">MTIFYRYISFDYFIMNNIIIPQRFRLMCNNLYENYDCIVKYDTDIENKHFIGNKENRSCRFCNRNQRETKFRKEAHAISNLIGNNRLFSYYECDECNGVLFTQFESHFSNYMRLRHCVSQIHGKNGIPSYKNRVEDFSRIDIKDMISVAQKEDEDAIVNFDRERHIIHFSGKRTYKPSMVYKCLLKMALTIIPEEELPNVQNAMDYLMGRKKYMCKLPVLYRQYGGIHPFGKPICFLYKRKEKRIKENVPQYLFMIAYGNFVFQLYIPFCDNDKFLQGKDCNFIFIPTPEDITQIPIKELLDLSSDDRVEKEEYGIDFSFGSYEEKDLTININDK</sequence>
<proteinExistence type="predicted"/>
<evidence type="ECO:0000259" key="1">
    <source>
        <dbReference type="Pfam" id="PF14279"/>
    </source>
</evidence>
<keyword evidence="3" id="KW-1185">Reference proteome</keyword>